<feature type="compositionally biased region" description="Polar residues" evidence="8">
    <location>
        <begin position="619"/>
        <end position="635"/>
    </location>
</feature>
<protein>
    <recommendedName>
        <fullName evidence="9">Inner centromere protein ARK-binding domain-containing protein</fullName>
    </recommendedName>
</protein>
<gene>
    <name evidence="10" type="ORF">ALECFALPRED_008636</name>
</gene>
<keyword evidence="7" id="KW-0539">Nucleus</keyword>
<evidence type="ECO:0000313" key="10">
    <source>
        <dbReference type="EMBL" id="CAF9913109.1"/>
    </source>
</evidence>
<dbReference type="Proteomes" id="UP000664203">
    <property type="component" value="Unassembled WGS sequence"/>
</dbReference>
<dbReference type="PANTHER" id="PTHR13142:SF1">
    <property type="entry name" value="INNER CENTROMERE PROTEIN"/>
    <property type="match status" value="1"/>
</dbReference>
<sequence>MAAVRSRAQQVGSEQWINDENDQVTQFCTQEAEDFAFSARNEVEWLNEHMAEVFSKSQVNVTEIFKTPGKLRGKTPRTVRKRNPLEVREPLTDIFLTNAQRANTPSNKASPTRAAPTFQVAEDYIITVEIEEKKNANTDSGYHGIPEDDMDIDQGLVAVSSSAEIHDTLGSLPPKSQLQGHQNVAHQSERHSTTESSFHSAKEEVSKGDVTIPSPKKNEPPFADIEHSAEPTKAPSPEPAALVLDQAVEHAMAIDVLDKDLDEDLVVDDSRSPSQGSSPARPLVRKSSLTFAALPAREPLTTKKSIGARTSRTSHLDQSKTRGSFLGRFTGGKSLGGSRQPEPDREDETNHDIDIDMEKPALLREESDGDSKMAQLHNKSSTQRLHDRINMLGKSQPARPTKSNPAAAAATSLSYPELPNPEPQAEIVQQTSFLPTKTATAPFSNDEDEDEDDWIQPPQVQSNALNRPQLSKSISADVMEEIRGKETISGQAFGLSRNDKPATKSSSPLRHAQAQGTRSSGQWLSRAATVSQPTSPAKAAESAAPKAVHGIAASSWKNPTPTDQSTTPLGSPTSRRYVDGPLSASKSKLQSIMKTARGLFSSSAGVSAQARIETLSPLSTRTLGDAQGPSTNNPLGSKYLRGDMNKLINNADVRKTRSSTKKEERRTTSEARERRRTEEELERSREKESPKVVTQKLVQPRGLPVEAAQSQTKPTRQSPGKTQTYEDPRTQPEVAENDMQSHPMGPPALHPPTQQSQSQKPSNVRRPIKPAKESAPKPKPQPVAIRVGTLSQRIPLSNAALSSSLQDSLPQSQPKQPAVGRKPSNVSLQPSASNSSLKSSATSAAPKPKALLAAERKKEQDEREAQRKLDQKREIERKRAAQQEEARRLEQQQRQEAEKQRERERAAASEDPKKIAQKQAIEKRRMELNKKEEKQRAPQRPAMDQAPVSQYAHGTSTTRPDMGDARPPLRLHNVPPHPSFPNAHPQNPTKPANKRVFNPETDDEPSRQARPQGGPSFQQKDGKRRRTEDEELQEIRVRPTMAPPIRQSGIRKDGPKVSIFSSNYTTAPPPAPHHYNVPSLLKATTASQAYQQHAHQNQMSRPGHHPDIAKYTNGKIPFADAPNPPLANHKTPLPSKLAPPPAKASPHYQNGENIHLDDIPTESEESDSEDEAEKAKKGANLPEWAQSPQLRQLLMTQDENMDADAVFGPVASPHMEEMFKERHHRFRSRTSSANWAGADRLTEEEIRRDVEARQRLRREGGWTFGL</sequence>
<feature type="compositionally biased region" description="Polar residues" evidence="8">
    <location>
        <begin position="7"/>
        <end position="16"/>
    </location>
</feature>
<feature type="region of interest" description="Disordered" evidence="8">
    <location>
        <begin position="1"/>
        <end position="20"/>
    </location>
</feature>
<dbReference type="EMBL" id="CAJPDR010000060">
    <property type="protein sequence ID" value="CAF9913109.1"/>
    <property type="molecule type" value="Genomic_DNA"/>
</dbReference>
<dbReference type="GO" id="GO:0005634">
    <property type="term" value="C:nucleus"/>
    <property type="evidence" value="ECO:0007669"/>
    <property type="project" value="UniProtKB-SubCell"/>
</dbReference>
<accession>A0A8H3EX96</accession>
<feature type="compositionally biased region" description="Polar residues" evidence="8">
    <location>
        <begin position="427"/>
        <end position="443"/>
    </location>
</feature>
<evidence type="ECO:0000256" key="5">
    <source>
        <dbReference type="ARBA" id="ARBA00022829"/>
    </source>
</evidence>
<feature type="compositionally biased region" description="Polar residues" evidence="8">
    <location>
        <begin position="708"/>
        <end position="723"/>
    </location>
</feature>
<comment type="caution">
    <text evidence="10">The sequence shown here is derived from an EMBL/GenBank/DDBJ whole genome shotgun (WGS) entry which is preliminary data.</text>
</comment>
<keyword evidence="11" id="KW-1185">Reference proteome</keyword>
<reference evidence="10" key="1">
    <citation type="submission" date="2021-03" db="EMBL/GenBank/DDBJ databases">
        <authorList>
            <person name="Tagirdzhanova G."/>
        </authorList>
    </citation>
    <scope>NUCLEOTIDE SEQUENCE</scope>
</reference>
<evidence type="ECO:0000256" key="7">
    <source>
        <dbReference type="ARBA" id="ARBA00023242"/>
    </source>
</evidence>
<evidence type="ECO:0000256" key="1">
    <source>
        <dbReference type="ARBA" id="ARBA00004123"/>
    </source>
</evidence>
<feature type="compositionally biased region" description="Polar residues" evidence="8">
    <location>
        <begin position="174"/>
        <end position="186"/>
    </location>
</feature>
<name>A0A8H3EX96_9LECA</name>
<evidence type="ECO:0000313" key="11">
    <source>
        <dbReference type="Proteomes" id="UP000664203"/>
    </source>
</evidence>
<keyword evidence="4" id="KW-0963">Cytoplasm</keyword>
<feature type="compositionally biased region" description="Low complexity" evidence="8">
    <location>
        <begin position="535"/>
        <end position="547"/>
    </location>
</feature>
<feature type="compositionally biased region" description="Acidic residues" evidence="8">
    <location>
        <begin position="1159"/>
        <end position="1172"/>
    </location>
</feature>
<feature type="region of interest" description="Disordered" evidence="8">
    <location>
        <begin position="167"/>
        <end position="237"/>
    </location>
</feature>
<organism evidence="10 11">
    <name type="scientific">Alectoria fallacina</name>
    <dbReference type="NCBI Taxonomy" id="1903189"/>
    <lineage>
        <taxon>Eukaryota</taxon>
        <taxon>Fungi</taxon>
        <taxon>Dikarya</taxon>
        <taxon>Ascomycota</taxon>
        <taxon>Pezizomycotina</taxon>
        <taxon>Lecanoromycetes</taxon>
        <taxon>OSLEUM clade</taxon>
        <taxon>Lecanoromycetidae</taxon>
        <taxon>Lecanorales</taxon>
        <taxon>Lecanorineae</taxon>
        <taxon>Parmeliaceae</taxon>
        <taxon>Alectoria</taxon>
    </lineage>
</organism>
<feature type="compositionally biased region" description="Low complexity" evidence="8">
    <location>
        <begin position="751"/>
        <end position="762"/>
    </location>
</feature>
<feature type="compositionally biased region" description="Basic and acidic residues" evidence="8">
    <location>
        <begin position="652"/>
        <end position="690"/>
    </location>
</feature>
<evidence type="ECO:0000256" key="8">
    <source>
        <dbReference type="SAM" id="MobiDB-lite"/>
    </source>
</evidence>
<evidence type="ECO:0000256" key="2">
    <source>
        <dbReference type="ARBA" id="ARBA00004186"/>
    </source>
</evidence>
<feature type="region of interest" description="Disordered" evidence="8">
    <location>
        <begin position="300"/>
        <end position="581"/>
    </location>
</feature>
<evidence type="ECO:0000256" key="6">
    <source>
        <dbReference type="ARBA" id="ARBA00023212"/>
    </source>
</evidence>
<feature type="compositionally biased region" description="Polar residues" evidence="8">
    <location>
        <begin position="1082"/>
        <end position="1100"/>
    </location>
</feature>
<dbReference type="GO" id="GO:0005819">
    <property type="term" value="C:spindle"/>
    <property type="evidence" value="ECO:0007669"/>
    <property type="project" value="UniProtKB-SubCell"/>
</dbReference>
<dbReference type="OrthoDB" id="6123at2759"/>
<evidence type="ECO:0000256" key="3">
    <source>
        <dbReference type="ARBA" id="ARBA00010042"/>
    </source>
</evidence>
<feature type="region of interest" description="Disordered" evidence="8">
    <location>
        <begin position="267"/>
        <end position="286"/>
    </location>
</feature>
<feature type="compositionally biased region" description="Basic and acidic residues" evidence="8">
    <location>
        <begin position="348"/>
        <end position="371"/>
    </location>
</feature>
<feature type="compositionally biased region" description="Polar residues" evidence="8">
    <location>
        <begin position="503"/>
        <end position="534"/>
    </location>
</feature>
<feature type="compositionally biased region" description="Basic and acidic residues" evidence="8">
    <location>
        <begin position="854"/>
        <end position="936"/>
    </location>
</feature>
<proteinExistence type="inferred from homology"/>
<keyword evidence="5" id="KW-0159">Chromosome partition</keyword>
<evidence type="ECO:0000256" key="4">
    <source>
        <dbReference type="ARBA" id="ARBA00022490"/>
    </source>
</evidence>
<feature type="compositionally biased region" description="Low complexity" evidence="8">
    <location>
        <begin position="830"/>
        <end position="853"/>
    </location>
</feature>
<dbReference type="InterPro" id="IPR005635">
    <property type="entry name" value="Inner_centromere_prot_ARK-bd"/>
</dbReference>
<comment type="subcellular location">
    <subcellularLocation>
        <location evidence="2">Cytoplasm</location>
        <location evidence="2">Cytoskeleton</location>
        <location evidence="2">Spindle</location>
    </subcellularLocation>
    <subcellularLocation>
        <location evidence="1">Nucleus</location>
    </subcellularLocation>
</comment>
<dbReference type="CDD" id="cd06503">
    <property type="entry name" value="ATP-synt_Fo_b"/>
    <property type="match status" value="1"/>
</dbReference>
<dbReference type="Gene3D" id="6.10.250.2990">
    <property type="match status" value="1"/>
</dbReference>
<dbReference type="PANTHER" id="PTHR13142">
    <property type="entry name" value="INNER CENTROMERE PROTEIN"/>
    <property type="match status" value="1"/>
</dbReference>
<dbReference type="AlphaFoldDB" id="A0A8H3EX96"/>
<feature type="compositionally biased region" description="Acidic residues" evidence="8">
    <location>
        <begin position="445"/>
        <end position="454"/>
    </location>
</feature>
<comment type="similarity">
    <text evidence="3">Belongs to the INCENP family.</text>
</comment>
<keyword evidence="6" id="KW-0206">Cytoskeleton</keyword>
<feature type="compositionally biased region" description="Basic and acidic residues" evidence="8">
    <location>
        <begin position="216"/>
        <end position="230"/>
    </location>
</feature>
<feature type="region of interest" description="Disordered" evidence="8">
    <location>
        <begin position="619"/>
        <end position="1189"/>
    </location>
</feature>
<feature type="compositionally biased region" description="Polar residues" evidence="8">
    <location>
        <begin position="458"/>
        <end position="474"/>
    </location>
</feature>
<evidence type="ECO:0000259" key="9">
    <source>
        <dbReference type="Pfam" id="PF03941"/>
    </source>
</evidence>
<feature type="compositionally biased region" description="Polar residues" evidence="8">
    <location>
        <begin position="555"/>
        <end position="574"/>
    </location>
</feature>
<feature type="compositionally biased region" description="Low complexity" evidence="8">
    <location>
        <begin position="795"/>
        <end position="817"/>
    </location>
</feature>
<dbReference type="Pfam" id="PF03941">
    <property type="entry name" value="INCENP_ARK-bind"/>
    <property type="match status" value="1"/>
</dbReference>
<dbReference type="GO" id="GO:0007059">
    <property type="term" value="P:chromosome segregation"/>
    <property type="evidence" value="ECO:0007669"/>
    <property type="project" value="UniProtKB-KW"/>
</dbReference>
<feature type="domain" description="Inner centromere protein ARK-binding" evidence="9">
    <location>
        <begin position="1159"/>
        <end position="1219"/>
    </location>
</feature>
<feature type="compositionally biased region" description="Polar residues" evidence="8">
    <location>
        <begin position="302"/>
        <end position="313"/>
    </location>
</feature>